<feature type="region of interest" description="Disordered" evidence="4">
    <location>
        <begin position="1145"/>
        <end position="1248"/>
    </location>
</feature>
<comment type="subcellular location">
    <subcellularLocation>
        <location evidence="1">Nucleus</location>
    </subcellularLocation>
</comment>
<feature type="compositionally biased region" description="Polar residues" evidence="4">
    <location>
        <begin position="1420"/>
        <end position="1450"/>
    </location>
</feature>
<feature type="domain" description="DUF4683" evidence="5">
    <location>
        <begin position="566"/>
        <end position="632"/>
    </location>
</feature>
<keyword evidence="2" id="KW-0539">Nucleus</keyword>
<dbReference type="PANTHER" id="PTHR15617:SF1">
    <property type="entry name" value="TRANSCRIPTION FACTOR GIBBIN"/>
    <property type="match status" value="1"/>
</dbReference>
<gene>
    <name evidence="6" type="ORF">DNTS_007857</name>
</gene>
<dbReference type="Proteomes" id="UP000316079">
    <property type="component" value="Unassembled WGS sequence"/>
</dbReference>
<feature type="region of interest" description="Disordered" evidence="4">
    <location>
        <begin position="1323"/>
        <end position="1359"/>
    </location>
</feature>
<feature type="region of interest" description="Disordered" evidence="4">
    <location>
        <begin position="200"/>
        <end position="273"/>
    </location>
</feature>
<feature type="compositionally biased region" description="Polar residues" evidence="4">
    <location>
        <begin position="1084"/>
        <end position="1096"/>
    </location>
</feature>
<feature type="compositionally biased region" description="Polar residues" evidence="4">
    <location>
        <begin position="238"/>
        <end position="257"/>
    </location>
</feature>
<evidence type="ECO:0000259" key="5">
    <source>
        <dbReference type="Pfam" id="PF15735"/>
    </source>
</evidence>
<feature type="compositionally biased region" description="Polar residues" evidence="4">
    <location>
        <begin position="202"/>
        <end position="218"/>
    </location>
</feature>
<feature type="region of interest" description="Disordered" evidence="4">
    <location>
        <begin position="828"/>
        <end position="965"/>
    </location>
</feature>
<feature type="region of interest" description="Disordered" evidence="4">
    <location>
        <begin position="984"/>
        <end position="1037"/>
    </location>
</feature>
<feature type="compositionally biased region" description="Polar residues" evidence="4">
    <location>
        <begin position="1231"/>
        <end position="1241"/>
    </location>
</feature>
<evidence type="ECO:0000256" key="2">
    <source>
        <dbReference type="ARBA" id="ARBA00023242"/>
    </source>
</evidence>
<feature type="compositionally biased region" description="Polar residues" evidence="4">
    <location>
        <begin position="1145"/>
        <end position="1159"/>
    </location>
</feature>
<sequence length="1495" mass="162313">MRPSPGTSPLSPCACVTDPPVLCRGKERRRTPLNPDPATLLSDSSFHSELEANTRQLSFIVFTLIPSYLQTLRARRMLRSRCEGAAAKELGVSRYSPKQKGVDLQYFGGMSRLSGRLRSGGVRLTCGPLAEKDCSEDDGPSLWEASEKPGGTSDSNRLHYNFYPPRSLANGLRSHEEQLRRGARRRRQTEFVEQIHEHMHLRQNTQSKMPTTQNSLPQPRTHLQHHTHSSGDSHSWMDKNTLTHKPTQKDMSTPTETSRAEHDPTLIPEDLSLRTTSETLKVQPAILLPTTLPAGNPKTPQCTSSLLMDETKHSLSHKPQIGDTSDLSHIHVSDQGTVSSVEAERKYTLRSSGRPRFPCHLRKSSRLRRAPEDHMYKREFDQKDEEEEENLALKTEEMRQNEKHPVEGCPKATLCDVFAPSDVSASSMINHSTGTSDGATLFPQHPLREKRHGRCRGVRRIVVKVARIPVHMSRRQKSYKISSLEPVCPAPRGEGVTGAVAEGGVKNEPGANIPREPTALLRMKNNGKSVMVMFPPGELPVILKRRRGRPPKQALPGQPDLHETRVGAANAAEPKKIRRRRTVKLPSPQPSYVNDTNDVKVDYADVLSKLAFLNRQPPTTGRCSPPRCWTPTEPETFHTPPENPSLSTLLHRLTGFRRRGGRGGGLGSRGGGAAGSSNSFKRSFCDFFETIGKKRKVPGSESGTPRKRGKGGVVGIGRGALIDSAQGEKIKKRRPRKNGTFKNGTGDQEQDWQNENCSWIGKGSRDFPEKPSNYQSPCSPRGSFQSSEIFKSTVYHSPGMRGVGSGEESQGMFAGYFRSLLDSDDSSDLLDISMSSPAGRQEGRKLTQGYEGGSPGAGHRWSPAFPKRSPKGAACLGEGAHLHSPQSQGSSATKSPYSFTGSQVSPTPSFPKSPALLLSRSPSSPHPSGGYPQYPTSHSAGVPQSGSNYTLPQQQQQRLSDCSFAYGTKNPSAHCQMSYTSYQGSAKRSYGGYPGPLHSNTQRGDSGPTSPSGSYMSLSKSNPYLSPSSPPDGCRQYASTAQWGYRPAGNTWGGDAYGSHQFPGYSNYGVSGAGSESKDILDISNYTPQKSKQQPCHETLSESSSDSSHTGGGGAGVAFRPRDVPMPEGQSSLSSLEKLMLDWNENSAGPSYNWSQNVLFQGGTKPGRGRRKKSEIQNEKESCSITPGSPGSPPVQGGGAKRSAVGGRQPRGSRGRGGFSPCQRDRLQPPKTKSQKPSVPSGSGLIGSGGVYQEALDYYSGDSSSLSPLSHAPESCEYPSPYSVHTSTPSSDERFAHVYPPESASVSPSLSVQSDALKQYSKAGPQTQTYGHVTRTFSPTPSPTPRLLPQCSSAMSPHRVAKDQFSQYDSPSYSGSPCWYGQGGSVASSPQNYDEQRTIAVSLPSHKRDLSLMVSGMRAPSQSSYPSPLQRGPSMSTSCMSGHFDSSPQQEDMGYHANMDSYAPVGHRYALQTARGGVLSQLLDQPSDEGFTVTS</sequence>
<evidence type="ECO:0000256" key="3">
    <source>
        <dbReference type="SAM" id="Coils"/>
    </source>
</evidence>
<evidence type="ECO:0000256" key="1">
    <source>
        <dbReference type="ARBA" id="ARBA00004123"/>
    </source>
</evidence>
<name>A0A553RG20_9TELE</name>
<feature type="region of interest" description="Disordered" evidence="4">
    <location>
        <begin position="1260"/>
        <end position="1295"/>
    </location>
</feature>
<feature type="region of interest" description="Disordered" evidence="4">
    <location>
        <begin position="1418"/>
        <end position="1459"/>
    </location>
</feature>
<feature type="region of interest" description="Disordered" evidence="4">
    <location>
        <begin position="1069"/>
        <end position="1133"/>
    </location>
</feature>
<feature type="compositionally biased region" description="Low complexity" evidence="4">
    <location>
        <begin position="1260"/>
        <end position="1270"/>
    </location>
</feature>
<dbReference type="PANTHER" id="PTHR15617">
    <property type="entry name" value="TRANSCRIPTION FACTOR GIBBIN"/>
    <property type="match status" value="1"/>
</dbReference>
<accession>A0A553RG20</accession>
<dbReference type="Pfam" id="PF15735">
    <property type="entry name" value="DUF4683"/>
    <property type="match status" value="1"/>
</dbReference>
<feature type="compositionally biased region" description="Low complexity" evidence="4">
    <location>
        <begin position="912"/>
        <end position="928"/>
    </location>
</feature>
<dbReference type="EMBL" id="SRMA01024156">
    <property type="protein sequence ID" value="TRZ01136.1"/>
    <property type="molecule type" value="Genomic_DNA"/>
</dbReference>
<reference evidence="6 7" key="1">
    <citation type="journal article" date="2019" name="Sci. Data">
        <title>Hybrid genome assembly and annotation of Danionella translucida.</title>
        <authorList>
            <person name="Kadobianskyi M."/>
            <person name="Schulze L."/>
            <person name="Schuelke M."/>
            <person name="Judkewitz B."/>
        </authorList>
    </citation>
    <scope>NUCLEOTIDE SEQUENCE [LARGE SCALE GENOMIC DNA]</scope>
    <source>
        <strain evidence="6 7">Bolton</strain>
    </source>
</reference>
<feature type="coiled-coil region" evidence="3">
    <location>
        <begin position="376"/>
        <end position="403"/>
    </location>
</feature>
<protein>
    <recommendedName>
        <fullName evidence="5">DUF4683 domain-containing protein</fullName>
    </recommendedName>
</protein>
<feature type="region of interest" description="Disordered" evidence="4">
    <location>
        <begin position="695"/>
        <end position="785"/>
    </location>
</feature>
<feature type="compositionally biased region" description="Polar residues" evidence="4">
    <location>
        <begin position="884"/>
        <end position="907"/>
    </location>
</feature>
<dbReference type="GO" id="GO:0005634">
    <property type="term" value="C:nucleus"/>
    <property type="evidence" value="ECO:0007669"/>
    <property type="project" value="UniProtKB-SubCell"/>
</dbReference>
<dbReference type="OrthoDB" id="8950893at2759"/>
<evidence type="ECO:0000313" key="6">
    <source>
        <dbReference type="EMBL" id="TRZ01136.1"/>
    </source>
</evidence>
<keyword evidence="3" id="KW-0175">Coiled coil</keyword>
<feature type="region of interest" description="Disordered" evidence="4">
    <location>
        <begin position="133"/>
        <end position="158"/>
    </location>
</feature>
<feature type="compositionally biased region" description="Polar residues" evidence="4">
    <location>
        <begin position="998"/>
        <end position="1027"/>
    </location>
</feature>
<feature type="compositionally biased region" description="Polar residues" evidence="4">
    <location>
        <begin position="934"/>
        <end position="960"/>
    </location>
</feature>
<evidence type="ECO:0000256" key="4">
    <source>
        <dbReference type="SAM" id="MobiDB-lite"/>
    </source>
</evidence>
<dbReference type="InterPro" id="IPR039225">
    <property type="entry name" value="AHDC1"/>
</dbReference>
<evidence type="ECO:0000313" key="7">
    <source>
        <dbReference type="Proteomes" id="UP000316079"/>
    </source>
</evidence>
<dbReference type="InterPro" id="IPR032757">
    <property type="entry name" value="DUF4683"/>
</dbReference>
<proteinExistence type="predicted"/>
<feature type="compositionally biased region" description="Basic residues" evidence="4">
    <location>
        <begin position="730"/>
        <end position="739"/>
    </location>
</feature>
<feature type="non-terminal residue" evidence="6">
    <location>
        <position position="1495"/>
    </location>
</feature>
<organism evidence="6 7">
    <name type="scientific">Danionella cerebrum</name>
    <dbReference type="NCBI Taxonomy" id="2873325"/>
    <lineage>
        <taxon>Eukaryota</taxon>
        <taxon>Metazoa</taxon>
        <taxon>Chordata</taxon>
        <taxon>Craniata</taxon>
        <taxon>Vertebrata</taxon>
        <taxon>Euteleostomi</taxon>
        <taxon>Actinopterygii</taxon>
        <taxon>Neopterygii</taxon>
        <taxon>Teleostei</taxon>
        <taxon>Ostariophysi</taxon>
        <taxon>Cypriniformes</taxon>
        <taxon>Danionidae</taxon>
        <taxon>Danioninae</taxon>
        <taxon>Danionella</taxon>
    </lineage>
</organism>
<feature type="compositionally biased region" description="Polar residues" evidence="4">
    <location>
        <begin position="772"/>
        <end position="785"/>
    </location>
</feature>
<feature type="compositionally biased region" description="Polar residues" evidence="4">
    <location>
        <begin position="740"/>
        <end position="757"/>
    </location>
</feature>
<comment type="caution">
    <text evidence="6">The sequence shown here is derived from an EMBL/GenBank/DDBJ whole genome shotgun (WGS) entry which is preliminary data.</text>
</comment>
<keyword evidence="7" id="KW-1185">Reference proteome</keyword>